<feature type="compositionally biased region" description="Basic residues" evidence="2">
    <location>
        <begin position="1065"/>
        <end position="1076"/>
    </location>
</feature>
<organism evidence="4 5">
    <name type="scientific">Meloidogyne incognita</name>
    <name type="common">Southern root-knot nematode worm</name>
    <name type="synonym">Oxyuris incognita</name>
    <dbReference type="NCBI Taxonomy" id="6306"/>
    <lineage>
        <taxon>Eukaryota</taxon>
        <taxon>Metazoa</taxon>
        <taxon>Ecdysozoa</taxon>
        <taxon>Nematoda</taxon>
        <taxon>Chromadorea</taxon>
        <taxon>Rhabditida</taxon>
        <taxon>Tylenchina</taxon>
        <taxon>Tylenchomorpha</taxon>
        <taxon>Tylenchoidea</taxon>
        <taxon>Meloidogynidae</taxon>
        <taxon>Meloidogyninae</taxon>
        <taxon>Meloidogyne</taxon>
        <taxon>Meloidogyne incognita group</taxon>
    </lineage>
</organism>
<dbReference type="WBParaSite" id="Minc3s01785g26291">
    <property type="protein sequence ID" value="Minc3s01785g26291"/>
    <property type="gene ID" value="Minc3s01785g26291"/>
</dbReference>
<feature type="compositionally biased region" description="Basic residues" evidence="2">
    <location>
        <begin position="1527"/>
        <end position="1537"/>
    </location>
</feature>
<dbReference type="Pfam" id="PF15249">
    <property type="entry name" value="GLTSCR1"/>
    <property type="match status" value="1"/>
</dbReference>
<feature type="region of interest" description="Disordered" evidence="2">
    <location>
        <begin position="1455"/>
        <end position="1541"/>
    </location>
</feature>
<feature type="region of interest" description="Disordered" evidence="2">
    <location>
        <begin position="1554"/>
        <end position="1582"/>
    </location>
</feature>
<feature type="compositionally biased region" description="Polar residues" evidence="2">
    <location>
        <begin position="371"/>
        <end position="380"/>
    </location>
</feature>
<feature type="compositionally biased region" description="Basic and acidic residues" evidence="2">
    <location>
        <begin position="1659"/>
        <end position="1674"/>
    </location>
</feature>
<feature type="region of interest" description="Disordered" evidence="2">
    <location>
        <begin position="100"/>
        <end position="120"/>
    </location>
</feature>
<sequence>MLLSYTNNNIDNNRVMIDDFADQDYGTARAQASVMTVPQIRQEPNDGKSTYIDCMPSTSLATLKPYTQEQSQVCQSQIQQLQHPSQQQYYYEQRIFQNEQQQHTQHLPQSFNGQSNFYGNIPSQEVLHQQPAQLVHLESASANSAGTSVSISNPINQQSQHSQQHFYPSQQPLQQNHQFNSPLISLIDHQHQPSSFQLPPNYQPPPEQIIGHQPLNTSNAVFSSNQLSQQCNTVESVSVKTVAKKSTKTRRRPSVSNQSTNKLNNGYEQQTETSSGLDQVAKSLFSNQKTATLEFADPQLAMEFASLMGRCQQLEEQKKNGIDVTSELKIVMDRIADCIVRNTTTSAIKAAQQEQQYASSLSGQFEALPSTSTISQFPSNNKPAKSRAPRKKPNATKKSQIPSNVQTSTIITPNSFQQSKAKINPQTFVKQSTDSLSTSTPVQFVAFNPTTQSHPTTYTSTILANNVRQTNSLQIESSKEEKIISVLVPTTDSSSDNMIYAKRNMRVIAQENEKLIAEKLEKQKEKRRERLTEHFVKMREKLINPDLSSSFKSRNDSVERLLPYGLFSEPEFSQEFIDGYQDWFAESDEITSGVIQKHPAILDDQHQFHNVPHQSLQQQNTNVDYLDLNVPVDENVFYSSNGEQSITASTSHYLEVRGEQNISNIGTQIIQSTNSSVIYNETNGNSIGFQTNQQSLPLLTNFGRDYGTARAQASVMTVPQIRQEPNDGKSTYIDCMPSTSLATLKPYTQEQSQVCQSQIQQLQHPSQQQYYYEQRIFQNEQQQHTQHLPQSFNGQSNFYGNIPSQEVLHQQPAQLVHLESASANSAGTSVSISNPINQQSQHSQQHFYPSQQPLQQNHQFNSPLISLIDHQHQPSSFQLPPNYQPPPEQIIGHQPLNTSNAVFSSNQLSQQCNTVESVSVKTVAKKSTKTRRRPSVSNQSTNKLNNGYEQQTETSSGLDQVAKSLFSNQKTATLEFADPQLAMEFASLMGRCQQLEEQKKNGIDVTSELKIVMDRIADCIVRNTTTSAIKAAQQEQQYASSLSGQFEALPSTSTISQFPSNNKPAKSRAPRKKPNATKKSQIPSNVQTSTIITPNSFQQSKAKINPQTFVKQSTDSLSTSTPVQFVAFNPTTQSHPTTYTSSTILANNVRQTNSLQIESSKEEKIISVLVPTTDSSSDNMIYAKRNMRVIAQENEKLIAEKLEKQKEKRRERLTEHFVKMREKLINPDLSSSFKSRNDSVERLLPYGLFSEPEFSQEFIDGYDAELQRHKETMQRRQHSIEQRMRSALFREAIDSTQEQCNLLLYLDTEFEHRQLKNEISQWKNICKNEENARKSPAKLSLMMDWEYNEWDDERYHHVLSPKIEELKEEETETEVNISSDSSKSIAACSSSLATPRFASITIQLKTYPLVERNENIAAFFQVKNIEEEKPALAKVNLKLERFLLNEEIGKTTPPILLNGNNEEKPAEVTSVRSVRTNSMEEEEKEESSTCLTTINETIKPVKLKIKLPPKSENSEADRQKSDEKKLRREQKRLRKAERRAARLSDEINREIVGGEQMDIDRKNDTPQSTSREDLLKTQEKSPLKISLKRPVIQQQNNNSLTTSLQKSSLNEKINIPINNDCNGNVGGGGLLKLRISKHILVNTPIVSEQNELQHDIVEEEEKEGKNNQQKEQKEIKKKKHKKDKNKKRKSEENKKEDYKIVEQIEEEEQYPAKKVPKIRIKFGGEREGGDVKMKTNITNNNNALSEKLNEENKKIEEEFKGQQTSVKQVLELPQQKNLSQNDNICVPVSSLILPQNRNLIFTNNNEEKIDNKRKIEFSPCCSDDESDELRQRTNQALSQIRL</sequence>
<feature type="region of interest" description="Disordered" evidence="2">
    <location>
        <begin position="371"/>
        <end position="405"/>
    </location>
</feature>
<feature type="compositionally biased region" description="Basic residues" evidence="2">
    <location>
        <begin position="242"/>
        <end position="253"/>
    </location>
</feature>
<feature type="region of interest" description="Disordered" evidence="2">
    <location>
        <begin position="145"/>
        <end position="168"/>
    </location>
</feature>
<name>A0A914MI43_MELIC</name>
<feature type="compositionally biased region" description="Polar residues" evidence="2">
    <location>
        <begin position="1832"/>
        <end position="1842"/>
    </location>
</feature>
<feature type="compositionally biased region" description="Polar residues" evidence="2">
    <location>
        <begin position="254"/>
        <end position="275"/>
    </location>
</feature>
<feature type="compositionally biased region" description="Basic and acidic residues" evidence="2">
    <location>
        <begin position="1558"/>
        <end position="1582"/>
    </location>
</feature>
<feature type="region of interest" description="Disordered" evidence="2">
    <location>
        <begin position="1821"/>
        <end position="1842"/>
    </location>
</feature>
<evidence type="ECO:0000256" key="2">
    <source>
        <dbReference type="SAM" id="MobiDB-lite"/>
    </source>
</evidence>
<feature type="compositionally biased region" description="Polar residues" evidence="2">
    <location>
        <begin position="1077"/>
        <end position="1086"/>
    </location>
</feature>
<feature type="compositionally biased region" description="Polar residues" evidence="2">
    <location>
        <begin position="396"/>
        <end position="405"/>
    </location>
</feature>
<reference evidence="5" key="1">
    <citation type="submission" date="2022-11" db="UniProtKB">
        <authorList>
            <consortium name="WormBaseParasite"/>
        </authorList>
    </citation>
    <scope>IDENTIFICATION</scope>
</reference>
<feature type="region of interest" description="Disordered" evidence="2">
    <location>
        <begin position="826"/>
        <end position="849"/>
    </location>
</feature>
<accession>A0A914MI43</accession>
<feature type="compositionally biased region" description="Polar residues" evidence="2">
    <location>
        <begin position="1052"/>
        <end position="1061"/>
    </location>
</feature>
<feature type="compositionally biased region" description="Basic residues" evidence="2">
    <location>
        <begin position="923"/>
        <end position="934"/>
    </location>
</feature>
<feature type="compositionally biased region" description="Basic residues" evidence="2">
    <location>
        <begin position="1675"/>
        <end position="1688"/>
    </location>
</feature>
<feature type="domain" description="GLTSCR protein conserved" evidence="3">
    <location>
        <begin position="1223"/>
        <end position="1316"/>
    </location>
</feature>
<feature type="region of interest" description="Disordered" evidence="2">
    <location>
        <begin position="781"/>
        <end position="801"/>
    </location>
</feature>
<protein>
    <submittedName>
        <fullName evidence="5">GLTSCR protein conserved domain-containing protein</fullName>
    </submittedName>
</protein>
<keyword evidence="1" id="KW-0175">Coiled coil</keyword>
<feature type="compositionally biased region" description="Basic and acidic residues" evidence="2">
    <location>
        <begin position="1512"/>
        <end position="1526"/>
    </location>
</feature>
<evidence type="ECO:0000259" key="3">
    <source>
        <dbReference type="Pfam" id="PF15249"/>
    </source>
</evidence>
<feature type="region of interest" description="Disordered" evidence="2">
    <location>
        <begin position="1052"/>
        <end position="1086"/>
    </location>
</feature>
<feature type="compositionally biased region" description="Polar residues" evidence="2">
    <location>
        <begin position="935"/>
        <end position="956"/>
    </location>
</feature>
<feature type="region of interest" description="Disordered" evidence="2">
    <location>
        <begin position="919"/>
        <end position="956"/>
    </location>
</feature>
<dbReference type="InterPro" id="IPR015671">
    <property type="entry name" value="GSCR1_dom"/>
</dbReference>
<evidence type="ECO:0000313" key="5">
    <source>
        <dbReference type="WBParaSite" id="Minc3s01785g26291"/>
    </source>
</evidence>
<evidence type="ECO:0000256" key="1">
    <source>
        <dbReference type="SAM" id="Coils"/>
    </source>
</evidence>
<feature type="region of interest" description="Disordered" evidence="2">
    <location>
        <begin position="1659"/>
        <end position="1696"/>
    </location>
</feature>
<dbReference type="Proteomes" id="UP000887563">
    <property type="component" value="Unplaced"/>
</dbReference>
<proteinExistence type="predicted"/>
<feature type="coiled-coil region" evidence="1">
    <location>
        <begin position="1734"/>
        <end position="1765"/>
    </location>
</feature>
<feature type="region of interest" description="Disordered" evidence="2">
    <location>
        <begin position="238"/>
        <end position="275"/>
    </location>
</feature>
<keyword evidence="4" id="KW-1185">Reference proteome</keyword>
<feature type="compositionally biased region" description="Basic residues" evidence="2">
    <location>
        <begin position="384"/>
        <end position="395"/>
    </location>
</feature>
<evidence type="ECO:0000313" key="4">
    <source>
        <dbReference type="Proteomes" id="UP000887563"/>
    </source>
</evidence>